<dbReference type="AlphaFoldDB" id="A0A0B7GR09"/>
<sequence length="60" mass="6772">MTTEEVAKKAGCKQITARKWALANGVKFIGSSNRKMYIWTDADLARFKARKKPGRPKEST</sequence>
<keyword evidence="2" id="KW-0238">DNA-binding</keyword>
<gene>
    <name evidence="2" type="ORF">FUT82_12330</name>
    <name evidence="1" type="ORF">TPHV1_130042</name>
</gene>
<name>A0A0B7GR09_TREPH</name>
<dbReference type="EMBL" id="CDNC01000005">
    <property type="protein sequence ID" value="CEM61004.1"/>
    <property type="molecule type" value="Genomic_DNA"/>
</dbReference>
<dbReference type="GO" id="GO:0003677">
    <property type="term" value="F:DNA binding"/>
    <property type="evidence" value="ECO:0007669"/>
    <property type="project" value="UniProtKB-KW"/>
</dbReference>
<accession>A0A0B7GR09</accession>
<organism evidence="1 3">
    <name type="scientific">Treponema phagedenis</name>
    <dbReference type="NCBI Taxonomy" id="162"/>
    <lineage>
        <taxon>Bacteria</taxon>
        <taxon>Pseudomonadati</taxon>
        <taxon>Spirochaetota</taxon>
        <taxon>Spirochaetia</taxon>
        <taxon>Spirochaetales</taxon>
        <taxon>Treponemataceae</taxon>
        <taxon>Treponema</taxon>
    </lineage>
</organism>
<evidence type="ECO:0000313" key="3">
    <source>
        <dbReference type="Proteomes" id="UP000042527"/>
    </source>
</evidence>
<reference evidence="2 4" key="3">
    <citation type="submission" date="2019-08" db="EMBL/GenBank/DDBJ databases">
        <authorList>
            <person name="Kuhnert P."/>
        </authorList>
    </citation>
    <scope>NUCLEOTIDE SEQUENCE [LARGE SCALE GENOMIC DNA]</scope>
    <source>
        <strain evidence="2 4">B36.5</strain>
    </source>
</reference>
<protein>
    <submittedName>
        <fullName evidence="2">DNA-binding protein</fullName>
    </submittedName>
</protein>
<reference evidence="3" key="2">
    <citation type="submission" date="2015-01" db="EMBL/GenBank/DDBJ databases">
        <authorList>
            <person name="Manzoor Shahid"/>
            <person name="Zubair Saima"/>
        </authorList>
    </citation>
    <scope>NUCLEOTIDE SEQUENCE [LARGE SCALE GENOMIC DNA]</scope>
    <source>
        <strain evidence="3">V1</strain>
    </source>
</reference>
<evidence type="ECO:0000313" key="2">
    <source>
        <dbReference type="EMBL" id="QEJ98710.1"/>
    </source>
</evidence>
<dbReference type="Proteomes" id="UP000323594">
    <property type="component" value="Chromosome"/>
</dbReference>
<keyword evidence="3" id="KW-1185">Reference proteome</keyword>
<reference evidence="1" key="1">
    <citation type="submission" date="2015-01" db="EMBL/GenBank/DDBJ databases">
        <authorList>
            <person name="Xiang T."/>
            <person name="Song Y."/>
            <person name="Huang L."/>
            <person name="Wang B."/>
            <person name="Wu P."/>
        </authorList>
    </citation>
    <scope>NUCLEOTIDE SEQUENCE [LARGE SCALE GENOMIC DNA]</scope>
    <source>
        <strain evidence="1">V1</strain>
    </source>
</reference>
<dbReference type="Proteomes" id="UP000042527">
    <property type="component" value="Unassembled WGS sequence"/>
</dbReference>
<dbReference type="EMBL" id="CP042817">
    <property type="protein sequence ID" value="QEJ98710.1"/>
    <property type="molecule type" value="Genomic_DNA"/>
</dbReference>
<evidence type="ECO:0000313" key="1">
    <source>
        <dbReference type="EMBL" id="CEM61004.1"/>
    </source>
</evidence>
<evidence type="ECO:0000313" key="4">
    <source>
        <dbReference type="Proteomes" id="UP000323594"/>
    </source>
</evidence>
<proteinExistence type="predicted"/>